<dbReference type="NCBIfam" id="NF005243">
    <property type="entry name" value="PRK06753.1"/>
    <property type="match status" value="1"/>
</dbReference>
<reference evidence="6" key="1">
    <citation type="submission" date="2022-05" db="EMBL/GenBank/DDBJ databases">
        <title>Comparative Genomics of Spacecraft Associated Microbes.</title>
        <authorList>
            <person name="Tran M.T."/>
            <person name="Wright A."/>
            <person name="Seuylemezian A."/>
            <person name="Eisen J."/>
            <person name="Coil D."/>
        </authorList>
    </citation>
    <scope>NUCLEOTIDE SEQUENCE</scope>
    <source>
        <strain evidence="6">214.1.1</strain>
    </source>
</reference>
<sequence>MIKEIIIIGGGIGGLSAALLLEKRGFSVRVYEEASSIKGAGAGIGIGSNAIRALDEAGIGETILEIGNVLEKQVFLNGRGRKMTELNFSLIDERFGAKNITIHRGELLRMLQQALPAKSIQLKKRCIDFKQSKDKVEVIFEDGSKDEADFVIAADGIHSFFRRKLVPGSVPRYAGYTCWRGVVANKGRIEQHSAAEMIGRACRFGIVPLKNEQIYWFACINAGQKDPALKGARSKDVARLFQKFPQPAVDLIRETPDDELLHHDILDIRPLKSFTFDRIALLGDAAHATTPNMGQGAGQAIEDAIVLTNAFIKAKTIEQALHFYNEKRVKRTAKIITMSRQIGAAAQAENRFLVKLRDAVFTITPPRLLHKRFQFLYDVDFE</sequence>
<dbReference type="PRINTS" id="PR00420">
    <property type="entry name" value="RNGMNOXGNASE"/>
</dbReference>
<dbReference type="AlphaFoldDB" id="A0A9X2DQA6"/>
<keyword evidence="3" id="KW-0274">FAD</keyword>
<dbReference type="SUPFAM" id="SSF51905">
    <property type="entry name" value="FAD/NAD(P)-binding domain"/>
    <property type="match status" value="1"/>
</dbReference>
<proteinExistence type="predicted"/>
<comment type="cofactor">
    <cofactor evidence="1">
        <name>FAD</name>
        <dbReference type="ChEBI" id="CHEBI:57692"/>
    </cofactor>
</comment>
<gene>
    <name evidence="6" type="ORF">M3202_10015</name>
</gene>
<dbReference type="Gene3D" id="3.50.50.60">
    <property type="entry name" value="FAD/NAD(P)-binding domain"/>
    <property type="match status" value="1"/>
</dbReference>
<dbReference type="InterPro" id="IPR036188">
    <property type="entry name" value="FAD/NAD-bd_sf"/>
</dbReference>
<organism evidence="6 7">
    <name type="scientific">Halalkalibacter oceani</name>
    <dbReference type="NCBI Taxonomy" id="1653776"/>
    <lineage>
        <taxon>Bacteria</taxon>
        <taxon>Bacillati</taxon>
        <taxon>Bacillota</taxon>
        <taxon>Bacilli</taxon>
        <taxon>Bacillales</taxon>
        <taxon>Bacillaceae</taxon>
        <taxon>Halalkalibacter</taxon>
    </lineage>
</organism>
<keyword evidence="4" id="KW-0560">Oxidoreductase</keyword>
<evidence type="ECO:0000313" key="6">
    <source>
        <dbReference type="EMBL" id="MCM3714422.1"/>
    </source>
</evidence>
<accession>A0A9X2DQA6</accession>
<dbReference type="Pfam" id="PF01494">
    <property type="entry name" value="FAD_binding_3"/>
    <property type="match status" value="1"/>
</dbReference>
<evidence type="ECO:0000256" key="1">
    <source>
        <dbReference type="ARBA" id="ARBA00001974"/>
    </source>
</evidence>
<feature type="domain" description="FAD-binding" evidence="5">
    <location>
        <begin position="4"/>
        <end position="337"/>
    </location>
</feature>
<dbReference type="Proteomes" id="UP001139179">
    <property type="component" value="Unassembled WGS sequence"/>
</dbReference>
<dbReference type="RefSeq" id="WP_251223203.1">
    <property type="nucleotide sequence ID" value="NZ_JAMBOL010000007.1"/>
</dbReference>
<evidence type="ECO:0000256" key="2">
    <source>
        <dbReference type="ARBA" id="ARBA00022630"/>
    </source>
</evidence>
<evidence type="ECO:0000256" key="3">
    <source>
        <dbReference type="ARBA" id="ARBA00022827"/>
    </source>
</evidence>
<comment type="caution">
    <text evidence="6">The sequence shown here is derived from an EMBL/GenBank/DDBJ whole genome shotgun (WGS) entry which is preliminary data.</text>
</comment>
<keyword evidence="6" id="KW-0503">Monooxygenase</keyword>
<evidence type="ECO:0000313" key="7">
    <source>
        <dbReference type="Proteomes" id="UP001139179"/>
    </source>
</evidence>
<dbReference type="InterPro" id="IPR002938">
    <property type="entry name" value="FAD-bd"/>
</dbReference>
<name>A0A9X2DQA6_9BACI</name>
<keyword evidence="2" id="KW-0285">Flavoprotein</keyword>
<keyword evidence="7" id="KW-1185">Reference proteome</keyword>
<protein>
    <submittedName>
        <fullName evidence="6">FAD-dependent monooxygenase</fullName>
    </submittedName>
</protein>
<dbReference type="GO" id="GO:0004497">
    <property type="term" value="F:monooxygenase activity"/>
    <property type="evidence" value="ECO:0007669"/>
    <property type="project" value="UniProtKB-KW"/>
</dbReference>
<dbReference type="PANTHER" id="PTHR46496">
    <property type="match status" value="1"/>
</dbReference>
<dbReference type="PANTHER" id="PTHR46496:SF1">
    <property type="entry name" value="ZEAXANTHIN EPOXIDASE, CHLOROPLASTIC"/>
    <property type="match status" value="1"/>
</dbReference>
<dbReference type="GO" id="GO:0071949">
    <property type="term" value="F:FAD binding"/>
    <property type="evidence" value="ECO:0007669"/>
    <property type="project" value="InterPro"/>
</dbReference>
<evidence type="ECO:0000259" key="5">
    <source>
        <dbReference type="Pfam" id="PF01494"/>
    </source>
</evidence>
<evidence type="ECO:0000256" key="4">
    <source>
        <dbReference type="ARBA" id="ARBA00023002"/>
    </source>
</evidence>
<dbReference type="EMBL" id="JAMBOL010000007">
    <property type="protein sequence ID" value="MCM3714422.1"/>
    <property type="molecule type" value="Genomic_DNA"/>
</dbReference>